<gene>
    <name evidence="1" type="ORF">GMARGA_LOCUS26774</name>
</gene>
<comment type="caution">
    <text evidence="1">The sequence shown here is derived from an EMBL/GenBank/DDBJ whole genome shotgun (WGS) entry which is preliminary data.</text>
</comment>
<feature type="non-terminal residue" evidence="1">
    <location>
        <position position="1"/>
    </location>
</feature>
<accession>A0ABN7W563</accession>
<proteinExistence type="predicted"/>
<dbReference type="EMBL" id="CAJVQB010031727">
    <property type="protein sequence ID" value="CAG8817320.1"/>
    <property type="molecule type" value="Genomic_DNA"/>
</dbReference>
<protein>
    <submittedName>
        <fullName evidence="1">41716_t:CDS:1</fullName>
    </submittedName>
</protein>
<organism evidence="1 2">
    <name type="scientific">Gigaspora margarita</name>
    <dbReference type="NCBI Taxonomy" id="4874"/>
    <lineage>
        <taxon>Eukaryota</taxon>
        <taxon>Fungi</taxon>
        <taxon>Fungi incertae sedis</taxon>
        <taxon>Mucoromycota</taxon>
        <taxon>Glomeromycotina</taxon>
        <taxon>Glomeromycetes</taxon>
        <taxon>Diversisporales</taxon>
        <taxon>Gigasporaceae</taxon>
        <taxon>Gigaspora</taxon>
    </lineage>
</organism>
<evidence type="ECO:0000313" key="2">
    <source>
        <dbReference type="Proteomes" id="UP000789901"/>
    </source>
</evidence>
<name>A0ABN7W563_GIGMA</name>
<dbReference type="Proteomes" id="UP000789901">
    <property type="component" value="Unassembled WGS sequence"/>
</dbReference>
<evidence type="ECO:0000313" key="1">
    <source>
        <dbReference type="EMBL" id="CAG8817320.1"/>
    </source>
</evidence>
<reference evidence="1 2" key="1">
    <citation type="submission" date="2021-06" db="EMBL/GenBank/DDBJ databases">
        <authorList>
            <person name="Kallberg Y."/>
            <person name="Tangrot J."/>
            <person name="Rosling A."/>
        </authorList>
    </citation>
    <scope>NUCLEOTIDE SEQUENCE [LARGE SCALE GENOMIC DNA]</scope>
    <source>
        <strain evidence="1 2">120-4 pot B 10/14</strain>
    </source>
</reference>
<keyword evidence="2" id="KW-1185">Reference proteome</keyword>
<sequence length="174" mass="20222">SGIIVFGGALPVKELNEELSARSKWKIDQEYLCIRSLAYEVYTYQIKQICAKCILLTRDHFIPKLYFKNNSLLKFLGNLDIKELWFSVFHTKDNNSMLFWLKLAKKGSSRAFESKPAFKELCEIMIQIAQCKDYSKGIQNLKHSEDFIHFTAALSSLSPKAYEFFRTNLAEQML</sequence>